<comment type="caution">
    <text evidence="3">The sequence shown here is derived from an EMBL/GenBank/DDBJ whole genome shotgun (WGS) entry which is preliminary data.</text>
</comment>
<gene>
    <name evidence="3" type="ORF">GcM3_004023</name>
</gene>
<accession>A0A420JB40</accession>
<sequence length="556" mass="62471">MRATLSKDKTSDQWKFSVIDGEHNHAPSADFAAHPAHRLAAISAETRSQMNTFAKAGLSSSQILTTLRMQGIETTLTSKDVSNVVQKMRTEELNGMSPIRWLLQELEAHDYSPAYEPRHGHLRRLFFISPVSIELWKQHSDVLLLDCTYKTNRFNMPLLNICGMTGNNMVIQLGICFLSGETEKDYEWALIQLRAVMSQYMIQEPISIVTDREIALIKCIDLQFPSVRHLLCRWHVNMNVLAKTKKYFPGPIKDNNGNWARHPRFQAFLISWNGLLASTTEQQYDDRLQDIHIQFPSAAVSYIESTWLLWKEKLVAYWTDQSPHFGVTVTSPIEGCHATLKKYLQRGHGDLRGVFLKLKLFWENQQENIRVATASQQSRPKHSINKPLFAAVLHQVHAFALLKINQEQNPLKVKGKGRPKGALGGSEKGPGSRVAPSNTRRNPSFFELSSSSAPAALPSAGTPLLQQNSLSTTALVMRRLADGHQDSYEPGTRRERACMRGMSSIYHTDSMEDPANISAAAMTEAAVNGTLDFLESHDISDCSNSEERNDMLTGGR</sequence>
<dbReference type="InterPro" id="IPR018289">
    <property type="entry name" value="MULE_transposase_dom"/>
</dbReference>
<evidence type="ECO:0000313" key="4">
    <source>
        <dbReference type="Proteomes" id="UP000283383"/>
    </source>
</evidence>
<dbReference type="AlphaFoldDB" id="A0A420JB40"/>
<evidence type="ECO:0000313" key="3">
    <source>
        <dbReference type="EMBL" id="RKF83981.1"/>
    </source>
</evidence>
<organism evidence="3 4">
    <name type="scientific">Golovinomyces cichoracearum</name>
    <dbReference type="NCBI Taxonomy" id="62708"/>
    <lineage>
        <taxon>Eukaryota</taxon>
        <taxon>Fungi</taxon>
        <taxon>Dikarya</taxon>
        <taxon>Ascomycota</taxon>
        <taxon>Pezizomycotina</taxon>
        <taxon>Leotiomycetes</taxon>
        <taxon>Erysiphales</taxon>
        <taxon>Erysiphaceae</taxon>
        <taxon>Golovinomyces</taxon>
    </lineage>
</organism>
<dbReference type="PANTHER" id="PTHR31569">
    <property type="entry name" value="SWIM-TYPE DOMAIN-CONTAINING PROTEIN"/>
    <property type="match status" value="1"/>
</dbReference>
<name>A0A420JB40_9PEZI</name>
<evidence type="ECO:0000259" key="2">
    <source>
        <dbReference type="Pfam" id="PF10551"/>
    </source>
</evidence>
<dbReference type="STRING" id="62708.A0A420JB40"/>
<dbReference type="PANTHER" id="PTHR31569:SF4">
    <property type="entry name" value="SWIM-TYPE DOMAIN-CONTAINING PROTEIN"/>
    <property type="match status" value="1"/>
</dbReference>
<dbReference type="Pfam" id="PF10551">
    <property type="entry name" value="MULE"/>
    <property type="match status" value="1"/>
</dbReference>
<dbReference type="InterPro" id="IPR052579">
    <property type="entry name" value="Zinc_finger_SWIM"/>
</dbReference>
<protein>
    <submittedName>
        <fullName evidence="3">PKS-NRPS hybrid synthetase</fullName>
    </submittedName>
</protein>
<proteinExistence type="predicted"/>
<dbReference type="EMBL" id="MCBQ01000451">
    <property type="protein sequence ID" value="RKF83981.1"/>
    <property type="molecule type" value="Genomic_DNA"/>
</dbReference>
<reference evidence="3 4" key="1">
    <citation type="journal article" date="2018" name="BMC Genomics">
        <title>Comparative genome analyses reveal sequence features reflecting distinct modes of host-adaptation between dicot and monocot powdery mildew.</title>
        <authorList>
            <person name="Wu Y."/>
            <person name="Ma X."/>
            <person name="Pan Z."/>
            <person name="Kale S.D."/>
            <person name="Song Y."/>
            <person name="King H."/>
            <person name="Zhang Q."/>
            <person name="Presley C."/>
            <person name="Deng X."/>
            <person name="Wei C.I."/>
            <person name="Xiao S."/>
        </authorList>
    </citation>
    <scope>NUCLEOTIDE SEQUENCE [LARGE SCALE GENOMIC DNA]</scope>
    <source>
        <strain evidence="3">UMSG3</strain>
    </source>
</reference>
<keyword evidence="4" id="KW-1185">Reference proteome</keyword>
<dbReference type="Proteomes" id="UP000283383">
    <property type="component" value="Unassembled WGS sequence"/>
</dbReference>
<feature type="region of interest" description="Disordered" evidence="1">
    <location>
        <begin position="410"/>
        <end position="450"/>
    </location>
</feature>
<feature type="domain" description="MULE transposase" evidence="2">
    <location>
        <begin position="142"/>
        <end position="239"/>
    </location>
</feature>
<evidence type="ECO:0000256" key="1">
    <source>
        <dbReference type="SAM" id="MobiDB-lite"/>
    </source>
</evidence>